<accession>A0A0R3TV13</accession>
<dbReference type="Proteomes" id="UP000278807">
    <property type="component" value="Unassembled WGS sequence"/>
</dbReference>
<dbReference type="WBParaSite" id="HNAJ_0001163301-mRNA-1">
    <property type="protein sequence ID" value="HNAJ_0001163301-mRNA-1"/>
    <property type="gene ID" value="HNAJ_0001163301"/>
</dbReference>
<evidence type="ECO:0000313" key="2">
    <source>
        <dbReference type="Proteomes" id="UP000278807"/>
    </source>
</evidence>
<organism evidence="3">
    <name type="scientific">Rodentolepis nana</name>
    <name type="common">Dwarf tapeworm</name>
    <name type="synonym">Hymenolepis nana</name>
    <dbReference type="NCBI Taxonomy" id="102285"/>
    <lineage>
        <taxon>Eukaryota</taxon>
        <taxon>Metazoa</taxon>
        <taxon>Spiralia</taxon>
        <taxon>Lophotrochozoa</taxon>
        <taxon>Platyhelminthes</taxon>
        <taxon>Cestoda</taxon>
        <taxon>Eucestoda</taxon>
        <taxon>Cyclophyllidea</taxon>
        <taxon>Hymenolepididae</taxon>
        <taxon>Rodentolepis</taxon>
    </lineage>
</organism>
<evidence type="ECO:0000313" key="3">
    <source>
        <dbReference type="WBParaSite" id="HNAJ_0001163301-mRNA-1"/>
    </source>
</evidence>
<protein>
    <submittedName>
        <fullName evidence="3">DUF3800 domain-containing protein</fullName>
    </submittedName>
</protein>
<dbReference type="EMBL" id="UZAE01013683">
    <property type="protein sequence ID" value="VDO10880.1"/>
    <property type="molecule type" value="Genomic_DNA"/>
</dbReference>
<keyword evidence="2" id="KW-1185">Reference proteome</keyword>
<name>A0A0R3TV13_RODNA</name>
<gene>
    <name evidence="1" type="ORF">HNAJ_LOCUS11623</name>
</gene>
<sequence>MSEKGNRSQNEGIFSESLGQIILASGDYYILHGSVSDNVIDVLQKHSDYVATKFRSRLGSVDSLSLSHLINSFSDSPIQISRIYSFIFTRSLVNGSLCETESSKLLTSSPSNLLSIFRTTCEELNVSVEDKPQLPPYLQGGQQIRSQRIDAFVTNKSTTMQYEDFSRLRNRATLFGRSFDFWLERGEFNFSQKSDAAKILAYLVTLCLRDVVDCALYNRQRFGINLFSQVTAIELQQACSVLRKLEYL</sequence>
<dbReference type="OrthoDB" id="6230219at2759"/>
<dbReference type="AlphaFoldDB" id="A0A0R3TV13"/>
<proteinExistence type="predicted"/>
<reference evidence="3" key="1">
    <citation type="submission" date="2017-02" db="UniProtKB">
        <authorList>
            <consortium name="WormBaseParasite"/>
        </authorList>
    </citation>
    <scope>IDENTIFICATION</scope>
</reference>
<evidence type="ECO:0000313" key="1">
    <source>
        <dbReference type="EMBL" id="VDO10880.1"/>
    </source>
</evidence>
<reference evidence="1 2" key="2">
    <citation type="submission" date="2018-11" db="EMBL/GenBank/DDBJ databases">
        <authorList>
            <consortium name="Pathogen Informatics"/>
        </authorList>
    </citation>
    <scope>NUCLEOTIDE SEQUENCE [LARGE SCALE GENOMIC DNA]</scope>
</reference>